<dbReference type="PANTHER" id="PTHR31600:SF2">
    <property type="entry name" value="GAMETE ENRICHED GENE 10 PROTEIN-RELATED"/>
    <property type="match status" value="1"/>
</dbReference>
<proteinExistence type="predicted"/>
<organism evidence="3 4">
    <name type="scientific">Catenaria anguillulae PL171</name>
    <dbReference type="NCBI Taxonomy" id="765915"/>
    <lineage>
        <taxon>Eukaryota</taxon>
        <taxon>Fungi</taxon>
        <taxon>Fungi incertae sedis</taxon>
        <taxon>Blastocladiomycota</taxon>
        <taxon>Blastocladiomycetes</taxon>
        <taxon>Blastocladiales</taxon>
        <taxon>Catenariaceae</taxon>
        <taxon>Catenaria</taxon>
    </lineage>
</organism>
<keyword evidence="2" id="KW-0812">Transmembrane</keyword>
<feature type="compositionally biased region" description="Basic and acidic residues" evidence="1">
    <location>
        <begin position="321"/>
        <end position="339"/>
    </location>
</feature>
<evidence type="ECO:0000313" key="3">
    <source>
        <dbReference type="EMBL" id="ORZ36130.1"/>
    </source>
</evidence>
<comment type="caution">
    <text evidence="3">The sequence shown here is derived from an EMBL/GenBank/DDBJ whole genome shotgun (WGS) entry which is preliminary data.</text>
</comment>
<evidence type="ECO:0000313" key="4">
    <source>
        <dbReference type="Proteomes" id="UP000193411"/>
    </source>
</evidence>
<dbReference type="InterPro" id="IPR052994">
    <property type="entry name" value="Tiny_macrocysts_regulators"/>
</dbReference>
<keyword evidence="2" id="KW-1133">Transmembrane helix</keyword>
<feature type="compositionally biased region" description="Polar residues" evidence="1">
    <location>
        <begin position="274"/>
        <end position="290"/>
    </location>
</feature>
<keyword evidence="2" id="KW-0472">Membrane</keyword>
<accession>A0A1Y2HNI6</accession>
<feature type="transmembrane region" description="Helical" evidence="2">
    <location>
        <begin position="53"/>
        <end position="73"/>
    </location>
</feature>
<feature type="region of interest" description="Disordered" evidence="1">
    <location>
        <begin position="273"/>
        <end position="364"/>
    </location>
</feature>
<protein>
    <submittedName>
        <fullName evidence="3">Uncharacterized protein</fullName>
    </submittedName>
</protein>
<feature type="transmembrane region" description="Helical" evidence="2">
    <location>
        <begin position="170"/>
        <end position="189"/>
    </location>
</feature>
<sequence>MTAAKSSGPVPGAIRPAAGIKSHGTANQLTFLESSIFSVAYAVANAEELLPTISWLLALPWIGAIFAPVRWLSDYRAFSAVNVLGMLDHENGRFIMPILFLFIGGLNCVADSSTRSTVQCTASPHIALLVFNVLGLVVFVPMFLICSLVLIDTNPKSENPLARAHGQVDLTASCIRVLLVALGIFLPSVDTVSLWVYNALTVILLGYLASRYILRQPYFNLSANMAPRWTVALGGTGLGFMIGAGAAKWFSSHVLTRTVGYWHEVVRREMEEQNLASPSPIGKTTASSVQRLVEKQAKDRKSDSSKLSSKGKKSKSSVSKPSKDKSPPVIEVNEHEEQKSNLTTRSAHPKSRNHASYQQMMTAT</sequence>
<name>A0A1Y2HNI6_9FUNG</name>
<feature type="compositionally biased region" description="Basic and acidic residues" evidence="1">
    <location>
        <begin position="292"/>
        <end position="304"/>
    </location>
</feature>
<keyword evidence="4" id="KW-1185">Reference proteome</keyword>
<feature type="transmembrane region" description="Helical" evidence="2">
    <location>
        <begin position="226"/>
        <end position="250"/>
    </location>
</feature>
<gene>
    <name evidence="3" type="ORF">BCR44DRAFT_1460543</name>
</gene>
<feature type="transmembrane region" description="Helical" evidence="2">
    <location>
        <begin position="94"/>
        <end position="114"/>
    </location>
</feature>
<feature type="compositionally biased region" description="Polar residues" evidence="1">
    <location>
        <begin position="354"/>
        <end position="364"/>
    </location>
</feature>
<feature type="transmembrane region" description="Helical" evidence="2">
    <location>
        <begin position="126"/>
        <end position="150"/>
    </location>
</feature>
<dbReference type="AlphaFoldDB" id="A0A1Y2HNI6"/>
<dbReference type="EMBL" id="MCFL01000018">
    <property type="protein sequence ID" value="ORZ36130.1"/>
    <property type="molecule type" value="Genomic_DNA"/>
</dbReference>
<dbReference type="Proteomes" id="UP000193411">
    <property type="component" value="Unassembled WGS sequence"/>
</dbReference>
<reference evidence="3 4" key="1">
    <citation type="submission" date="2016-07" db="EMBL/GenBank/DDBJ databases">
        <title>Pervasive Adenine N6-methylation of Active Genes in Fungi.</title>
        <authorList>
            <consortium name="DOE Joint Genome Institute"/>
            <person name="Mondo S.J."/>
            <person name="Dannebaum R.O."/>
            <person name="Kuo R.C."/>
            <person name="Labutti K."/>
            <person name="Haridas S."/>
            <person name="Kuo A."/>
            <person name="Salamov A."/>
            <person name="Ahrendt S.R."/>
            <person name="Lipzen A."/>
            <person name="Sullivan W."/>
            <person name="Andreopoulos W.B."/>
            <person name="Clum A."/>
            <person name="Lindquist E."/>
            <person name="Daum C."/>
            <person name="Ramamoorthy G.K."/>
            <person name="Gryganskyi A."/>
            <person name="Culley D."/>
            <person name="Magnuson J.K."/>
            <person name="James T.Y."/>
            <person name="O'Malley M.A."/>
            <person name="Stajich J.E."/>
            <person name="Spatafora J.W."/>
            <person name="Visel A."/>
            <person name="Grigoriev I.V."/>
        </authorList>
    </citation>
    <scope>NUCLEOTIDE SEQUENCE [LARGE SCALE GENOMIC DNA]</scope>
    <source>
        <strain evidence="3 4">PL171</strain>
    </source>
</reference>
<evidence type="ECO:0000256" key="1">
    <source>
        <dbReference type="SAM" id="MobiDB-lite"/>
    </source>
</evidence>
<feature type="transmembrane region" description="Helical" evidence="2">
    <location>
        <begin position="195"/>
        <end position="214"/>
    </location>
</feature>
<evidence type="ECO:0000256" key="2">
    <source>
        <dbReference type="SAM" id="Phobius"/>
    </source>
</evidence>
<dbReference type="PANTHER" id="PTHR31600">
    <property type="entry name" value="TINY MACROCYSTS PROTEIN B-RELATED"/>
    <property type="match status" value="1"/>
</dbReference>